<reference evidence="3 4" key="1">
    <citation type="submission" date="2023-03" db="EMBL/GenBank/DDBJ databases">
        <title>High-quality genome of Scylla paramamosain provides insights in environmental adaptation.</title>
        <authorList>
            <person name="Zhang L."/>
        </authorList>
    </citation>
    <scope>NUCLEOTIDE SEQUENCE [LARGE SCALE GENOMIC DNA]</scope>
    <source>
        <strain evidence="3">LZ_2023a</strain>
        <tissue evidence="3">Muscle</tissue>
    </source>
</reference>
<name>A0AAW0UNM5_SCYPA</name>
<proteinExistence type="predicted"/>
<dbReference type="InterPro" id="IPR000262">
    <property type="entry name" value="FMN-dep_DH"/>
</dbReference>
<protein>
    <recommendedName>
        <fullName evidence="2">FMN-dependent dehydrogenase domain-containing protein</fullName>
    </recommendedName>
</protein>
<comment type="cofactor">
    <cofactor evidence="1">
        <name>FMN</name>
        <dbReference type="ChEBI" id="CHEBI:58210"/>
    </cofactor>
</comment>
<dbReference type="EMBL" id="JARAKH010000009">
    <property type="protein sequence ID" value="KAK8401300.1"/>
    <property type="molecule type" value="Genomic_DNA"/>
</dbReference>
<comment type="caution">
    <text evidence="3">The sequence shown here is derived from an EMBL/GenBank/DDBJ whole genome shotgun (WGS) entry which is preliminary data.</text>
</comment>
<evidence type="ECO:0000313" key="4">
    <source>
        <dbReference type="Proteomes" id="UP001487740"/>
    </source>
</evidence>
<dbReference type="GO" id="GO:0016491">
    <property type="term" value="F:oxidoreductase activity"/>
    <property type="evidence" value="ECO:0007669"/>
    <property type="project" value="InterPro"/>
</dbReference>
<accession>A0AAW0UNM5</accession>
<evidence type="ECO:0000313" key="3">
    <source>
        <dbReference type="EMBL" id="KAK8401300.1"/>
    </source>
</evidence>
<dbReference type="Gene3D" id="3.20.20.70">
    <property type="entry name" value="Aldolase class I"/>
    <property type="match status" value="1"/>
</dbReference>
<dbReference type="Pfam" id="PF01070">
    <property type="entry name" value="FMN_dh"/>
    <property type="match status" value="1"/>
</dbReference>
<evidence type="ECO:0000259" key="2">
    <source>
        <dbReference type="Pfam" id="PF01070"/>
    </source>
</evidence>
<organism evidence="3 4">
    <name type="scientific">Scylla paramamosain</name>
    <name type="common">Mud crab</name>
    <dbReference type="NCBI Taxonomy" id="85552"/>
    <lineage>
        <taxon>Eukaryota</taxon>
        <taxon>Metazoa</taxon>
        <taxon>Ecdysozoa</taxon>
        <taxon>Arthropoda</taxon>
        <taxon>Crustacea</taxon>
        <taxon>Multicrustacea</taxon>
        <taxon>Malacostraca</taxon>
        <taxon>Eumalacostraca</taxon>
        <taxon>Eucarida</taxon>
        <taxon>Decapoda</taxon>
        <taxon>Pleocyemata</taxon>
        <taxon>Brachyura</taxon>
        <taxon>Eubrachyura</taxon>
        <taxon>Portunoidea</taxon>
        <taxon>Portunidae</taxon>
        <taxon>Portuninae</taxon>
        <taxon>Scylla</taxon>
    </lineage>
</organism>
<dbReference type="InterPro" id="IPR013785">
    <property type="entry name" value="Aldolase_TIM"/>
</dbReference>
<dbReference type="AlphaFoldDB" id="A0AAW0UNM5"/>
<feature type="domain" description="FMN-dependent dehydrogenase" evidence="2">
    <location>
        <begin position="2"/>
        <end position="35"/>
    </location>
</feature>
<dbReference type="SUPFAM" id="SSF51395">
    <property type="entry name" value="FMN-linked oxidoreductases"/>
    <property type="match status" value="1"/>
</dbReference>
<evidence type="ECO:0000256" key="1">
    <source>
        <dbReference type="ARBA" id="ARBA00001917"/>
    </source>
</evidence>
<keyword evidence="4" id="KW-1185">Reference proteome</keyword>
<gene>
    <name evidence="3" type="ORF">O3P69_002813</name>
</gene>
<dbReference type="Proteomes" id="UP001487740">
    <property type="component" value="Unassembled WGS sequence"/>
</dbReference>
<sequence length="102" mass="10836">MFTLLGHKVAVPFGVAPTAMQRMAHNEGEVATARVPDGVSDRGCATMRGEWSAEAVEAWRGVVSCGLEVPGGVRQLGIFSKVVWAQRTSVRPCPASPCIHTC</sequence>